<dbReference type="InterPro" id="IPR035937">
    <property type="entry name" value="FPG_N"/>
</dbReference>
<dbReference type="Pfam" id="PF01149">
    <property type="entry name" value="Fapy_DNA_glyco"/>
    <property type="match status" value="1"/>
</dbReference>
<keyword evidence="12" id="KW-0511">Multifunctional enzyme</keyword>
<evidence type="ECO:0000259" key="16">
    <source>
        <dbReference type="PROSITE" id="PS51066"/>
    </source>
</evidence>
<dbReference type="Gene3D" id="3.20.190.10">
    <property type="entry name" value="MutM-like, N-terminal"/>
    <property type="match status" value="1"/>
</dbReference>
<dbReference type="InterPro" id="IPR012319">
    <property type="entry name" value="FPG_cat"/>
</dbReference>
<organism evidence="18 19">
    <name type="scientific">Pendulispora brunnea</name>
    <dbReference type="NCBI Taxonomy" id="2905690"/>
    <lineage>
        <taxon>Bacteria</taxon>
        <taxon>Pseudomonadati</taxon>
        <taxon>Myxococcota</taxon>
        <taxon>Myxococcia</taxon>
        <taxon>Myxococcales</taxon>
        <taxon>Sorangiineae</taxon>
        <taxon>Pendulisporaceae</taxon>
        <taxon>Pendulispora</taxon>
    </lineage>
</organism>
<proteinExistence type="inferred from homology"/>
<dbReference type="RefSeq" id="WP_394849008.1">
    <property type="nucleotide sequence ID" value="NZ_CP089982.1"/>
</dbReference>
<keyword evidence="8" id="KW-0862">Zinc</keyword>
<accession>A0ABZ2KN46</accession>
<dbReference type="CDD" id="cd08966">
    <property type="entry name" value="EcFpg-like_N"/>
    <property type="match status" value="1"/>
</dbReference>
<name>A0ABZ2KN46_9BACT</name>
<keyword evidence="4" id="KW-0479">Metal-binding</keyword>
<dbReference type="Proteomes" id="UP001379533">
    <property type="component" value="Chromosome"/>
</dbReference>
<evidence type="ECO:0000256" key="11">
    <source>
        <dbReference type="ARBA" id="ARBA00023239"/>
    </source>
</evidence>
<comment type="similarity">
    <text evidence="3">Belongs to the FPG family.</text>
</comment>
<evidence type="ECO:0000256" key="13">
    <source>
        <dbReference type="ARBA" id="ARBA00023295"/>
    </source>
</evidence>
<dbReference type="InterPro" id="IPR010979">
    <property type="entry name" value="Ribosomal_uS13-like_H2TH"/>
</dbReference>
<evidence type="ECO:0000256" key="4">
    <source>
        <dbReference type="ARBA" id="ARBA00022723"/>
    </source>
</evidence>
<evidence type="ECO:0000256" key="1">
    <source>
        <dbReference type="ARBA" id="ARBA00001668"/>
    </source>
</evidence>
<dbReference type="PROSITE" id="PS01242">
    <property type="entry name" value="ZF_FPG_1"/>
    <property type="match status" value="1"/>
</dbReference>
<keyword evidence="19" id="KW-1185">Reference proteome</keyword>
<comment type="cofactor">
    <cofactor evidence="2">
        <name>Zn(2+)</name>
        <dbReference type="ChEBI" id="CHEBI:29105"/>
    </cofactor>
</comment>
<evidence type="ECO:0000313" key="18">
    <source>
        <dbReference type="EMBL" id="WXA98394.1"/>
    </source>
</evidence>
<dbReference type="PROSITE" id="PS51066">
    <property type="entry name" value="ZF_FPG_2"/>
    <property type="match status" value="1"/>
</dbReference>
<dbReference type="PANTHER" id="PTHR22993">
    <property type="entry name" value="FORMAMIDOPYRIMIDINE-DNA GLYCOSYLASE"/>
    <property type="match status" value="1"/>
</dbReference>
<evidence type="ECO:0000259" key="17">
    <source>
        <dbReference type="PROSITE" id="PS51068"/>
    </source>
</evidence>
<evidence type="ECO:0000313" key="19">
    <source>
        <dbReference type="Proteomes" id="UP001379533"/>
    </source>
</evidence>
<dbReference type="InterPro" id="IPR015887">
    <property type="entry name" value="DNA_glyclase_Znf_dom_DNA_BS"/>
</dbReference>
<evidence type="ECO:0000256" key="8">
    <source>
        <dbReference type="ARBA" id="ARBA00022833"/>
    </source>
</evidence>
<dbReference type="SUPFAM" id="SSF81624">
    <property type="entry name" value="N-terminal domain of MutM-like DNA repair proteins"/>
    <property type="match status" value="1"/>
</dbReference>
<evidence type="ECO:0000256" key="15">
    <source>
        <dbReference type="PROSITE-ProRule" id="PRU00391"/>
    </source>
</evidence>
<dbReference type="GO" id="GO:0016829">
    <property type="term" value="F:lyase activity"/>
    <property type="evidence" value="ECO:0007669"/>
    <property type="project" value="UniProtKB-KW"/>
</dbReference>
<keyword evidence="11 18" id="KW-0456">Lyase</keyword>
<keyword evidence="13" id="KW-0326">Glycosidase</keyword>
<dbReference type="InterPro" id="IPR010663">
    <property type="entry name" value="Znf_FPG/IleRS"/>
</dbReference>
<comment type="catalytic activity">
    <reaction evidence="1">
        <text>Hydrolysis of DNA containing ring-opened 7-methylguanine residues, releasing 2,6-diamino-4-hydroxy-5-(N-methyl)formamidopyrimidine.</text>
        <dbReference type="EC" id="3.2.2.23"/>
    </reaction>
</comment>
<dbReference type="SUPFAM" id="SSF57716">
    <property type="entry name" value="Glucocorticoid receptor-like (DNA-binding domain)"/>
    <property type="match status" value="1"/>
</dbReference>
<dbReference type="InterPro" id="IPR000214">
    <property type="entry name" value="Znf_DNA_glyclase/AP_lyase"/>
</dbReference>
<evidence type="ECO:0000256" key="6">
    <source>
        <dbReference type="ARBA" id="ARBA00022771"/>
    </source>
</evidence>
<keyword evidence="6 15" id="KW-0863">Zinc-finger</keyword>
<dbReference type="Pfam" id="PF06831">
    <property type="entry name" value="H2TH"/>
    <property type="match status" value="1"/>
</dbReference>
<dbReference type="PANTHER" id="PTHR22993:SF9">
    <property type="entry name" value="FORMAMIDOPYRIMIDINE-DNA GLYCOSYLASE"/>
    <property type="match status" value="1"/>
</dbReference>
<keyword evidence="10" id="KW-0234">DNA repair</keyword>
<dbReference type="SMART" id="SM01232">
    <property type="entry name" value="H2TH"/>
    <property type="match status" value="1"/>
</dbReference>
<protein>
    <submittedName>
        <fullName evidence="18">Bifunctional DNA-formamidopyrimidine glycosylase/DNA-(Apurinic or apyrimidinic site) lyase</fullName>
    </submittedName>
</protein>
<evidence type="ECO:0000256" key="10">
    <source>
        <dbReference type="ARBA" id="ARBA00023204"/>
    </source>
</evidence>
<gene>
    <name evidence="18" type="ORF">LZC95_16345</name>
</gene>
<keyword evidence="7" id="KW-0378">Hydrolase</keyword>
<evidence type="ECO:0000256" key="5">
    <source>
        <dbReference type="ARBA" id="ARBA00022763"/>
    </source>
</evidence>
<dbReference type="EMBL" id="CP089982">
    <property type="protein sequence ID" value="WXA98394.1"/>
    <property type="molecule type" value="Genomic_DNA"/>
</dbReference>
<evidence type="ECO:0000256" key="7">
    <source>
        <dbReference type="ARBA" id="ARBA00022801"/>
    </source>
</evidence>
<dbReference type="SUPFAM" id="SSF46946">
    <property type="entry name" value="S13-like H2TH domain"/>
    <property type="match status" value="1"/>
</dbReference>
<reference evidence="18 19" key="1">
    <citation type="submission" date="2021-12" db="EMBL/GenBank/DDBJ databases">
        <title>Discovery of the Pendulisporaceae a myxobacterial family with distinct sporulation behavior and unique specialized metabolism.</title>
        <authorList>
            <person name="Garcia R."/>
            <person name="Popoff A."/>
            <person name="Bader C.D."/>
            <person name="Loehr J."/>
            <person name="Walesch S."/>
            <person name="Walt C."/>
            <person name="Boldt J."/>
            <person name="Bunk B."/>
            <person name="Haeckl F.J.F.P.J."/>
            <person name="Gunesch A.P."/>
            <person name="Birkelbach J."/>
            <person name="Nuebel U."/>
            <person name="Pietschmann T."/>
            <person name="Bach T."/>
            <person name="Mueller R."/>
        </authorList>
    </citation>
    <scope>NUCLEOTIDE SEQUENCE [LARGE SCALE GENOMIC DNA]</scope>
    <source>
        <strain evidence="18 19">MSr12523</strain>
    </source>
</reference>
<evidence type="ECO:0000256" key="3">
    <source>
        <dbReference type="ARBA" id="ARBA00009409"/>
    </source>
</evidence>
<comment type="catalytic activity">
    <reaction evidence="14">
        <text>2'-deoxyribonucleotide-(2'-deoxyribose 5'-phosphate)-2'-deoxyribonucleotide-DNA = a 3'-end 2'-deoxyribonucleotide-(2,3-dehydro-2,3-deoxyribose 5'-phosphate)-DNA + a 5'-end 5'-phospho-2'-deoxyribonucleoside-DNA + H(+)</text>
        <dbReference type="Rhea" id="RHEA:66592"/>
        <dbReference type="Rhea" id="RHEA-COMP:13180"/>
        <dbReference type="Rhea" id="RHEA-COMP:16897"/>
        <dbReference type="Rhea" id="RHEA-COMP:17067"/>
        <dbReference type="ChEBI" id="CHEBI:15378"/>
        <dbReference type="ChEBI" id="CHEBI:136412"/>
        <dbReference type="ChEBI" id="CHEBI:157695"/>
        <dbReference type="ChEBI" id="CHEBI:167181"/>
        <dbReference type="EC" id="4.2.99.18"/>
    </reaction>
</comment>
<dbReference type="PROSITE" id="PS51068">
    <property type="entry name" value="FPG_CAT"/>
    <property type="match status" value="1"/>
</dbReference>
<evidence type="ECO:0000256" key="2">
    <source>
        <dbReference type="ARBA" id="ARBA00001947"/>
    </source>
</evidence>
<feature type="domain" description="FPG-type" evidence="16">
    <location>
        <begin position="226"/>
        <end position="260"/>
    </location>
</feature>
<dbReference type="SMART" id="SM00898">
    <property type="entry name" value="Fapy_DNA_glyco"/>
    <property type="match status" value="1"/>
</dbReference>
<sequence>MPELPDVEMARRDLQRWLAGAEIRSARVLDAYIARGTSRAAFARTLPGQAVQKVTRRGKWLRIELRDGARVFSHLGMTGSWIRLDAEAAAPRWERARFEIERRGRSAVVSYVDSRRFGRLVLAQDDIAEWSELGPDPLAGGLEPAHLGPALARRRRAIKDVLMDQTVLAGIGNILATEALWMARIDPRAGSDTLGPAHIRALGRSLRAALDQELGDRMRGNPDVFSVYGREGEPCPRCKTALVRIVQAGRSTTFCSQCQGRR</sequence>
<keyword evidence="5" id="KW-0227">DNA damage</keyword>
<dbReference type="Gene3D" id="1.10.8.50">
    <property type="match status" value="1"/>
</dbReference>
<evidence type="ECO:0000256" key="9">
    <source>
        <dbReference type="ARBA" id="ARBA00023125"/>
    </source>
</evidence>
<dbReference type="Pfam" id="PF06827">
    <property type="entry name" value="zf-FPG_IleRS"/>
    <property type="match status" value="1"/>
</dbReference>
<keyword evidence="9" id="KW-0238">DNA-binding</keyword>
<dbReference type="InterPro" id="IPR015886">
    <property type="entry name" value="H2TH_FPG"/>
</dbReference>
<evidence type="ECO:0000256" key="12">
    <source>
        <dbReference type="ARBA" id="ARBA00023268"/>
    </source>
</evidence>
<feature type="domain" description="Formamidopyrimidine-DNA glycosylase catalytic" evidence="17">
    <location>
        <begin position="2"/>
        <end position="118"/>
    </location>
</feature>
<evidence type="ECO:0000256" key="14">
    <source>
        <dbReference type="ARBA" id="ARBA00044632"/>
    </source>
</evidence>